<proteinExistence type="predicted"/>
<sequence length="107" mass="11887">MAMLKEKMVKSDVVLPLLATQIPISLLPIYSPCSERQQKCDSAMFWVMCHLLKPREALATVKGEFGLQLSGQESDCGQDITLTQEQLESGEPTLHGPVLTSLCRRLK</sequence>
<organism evidence="1 2">
    <name type="scientific">Aldrovandia affinis</name>
    <dbReference type="NCBI Taxonomy" id="143900"/>
    <lineage>
        <taxon>Eukaryota</taxon>
        <taxon>Metazoa</taxon>
        <taxon>Chordata</taxon>
        <taxon>Craniata</taxon>
        <taxon>Vertebrata</taxon>
        <taxon>Euteleostomi</taxon>
        <taxon>Actinopterygii</taxon>
        <taxon>Neopterygii</taxon>
        <taxon>Teleostei</taxon>
        <taxon>Notacanthiformes</taxon>
        <taxon>Halosauridae</taxon>
        <taxon>Aldrovandia</taxon>
    </lineage>
</organism>
<gene>
    <name evidence="1" type="ORF">AAFF_G00152110</name>
</gene>
<evidence type="ECO:0000313" key="2">
    <source>
        <dbReference type="Proteomes" id="UP001221898"/>
    </source>
</evidence>
<dbReference type="AlphaFoldDB" id="A0AAD7RNT1"/>
<protein>
    <submittedName>
        <fullName evidence="1">Uncharacterized protein</fullName>
    </submittedName>
</protein>
<name>A0AAD7RNT1_9TELE</name>
<accession>A0AAD7RNT1</accession>
<reference evidence="1" key="1">
    <citation type="journal article" date="2023" name="Science">
        <title>Genome structures resolve the early diversification of teleost fishes.</title>
        <authorList>
            <person name="Parey E."/>
            <person name="Louis A."/>
            <person name="Montfort J."/>
            <person name="Bouchez O."/>
            <person name="Roques C."/>
            <person name="Iampietro C."/>
            <person name="Lluch J."/>
            <person name="Castinel A."/>
            <person name="Donnadieu C."/>
            <person name="Desvignes T."/>
            <person name="Floi Bucao C."/>
            <person name="Jouanno E."/>
            <person name="Wen M."/>
            <person name="Mejri S."/>
            <person name="Dirks R."/>
            <person name="Jansen H."/>
            <person name="Henkel C."/>
            <person name="Chen W.J."/>
            <person name="Zahm M."/>
            <person name="Cabau C."/>
            <person name="Klopp C."/>
            <person name="Thompson A.W."/>
            <person name="Robinson-Rechavi M."/>
            <person name="Braasch I."/>
            <person name="Lecointre G."/>
            <person name="Bobe J."/>
            <person name="Postlethwait J.H."/>
            <person name="Berthelot C."/>
            <person name="Roest Crollius H."/>
            <person name="Guiguen Y."/>
        </authorList>
    </citation>
    <scope>NUCLEOTIDE SEQUENCE</scope>
    <source>
        <strain evidence="1">NC1722</strain>
    </source>
</reference>
<dbReference type="Proteomes" id="UP001221898">
    <property type="component" value="Unassembled WGS sequence"/>
</dbReference>
<keyword evidence="2" id="KW-1185">Reference proteome</keyword>
<comment type="caution">
    <text evidence="1">The sequence shown here is derived from an EMBL/GenBank/DDBJ whole genome shotgun (WGS) entry which is preliminary data.</text>
</comment>
<dbReference type="EMBL" id="JAINUG010000208">
    <property type="protein sequence ID" value="KAJ8387661.1"/>
    <property type="molecule type" value="Genomic_DNA"/>
</dbReference>
<evidence type="ECO:0000313" key="1">
    <source>
        <dbReference type="EMBL" id="KAJ8387661.1"/>
    </source>
</evidence>